<evidence type="ECO:0000313" key="4">
    <source>
        <dbReference type="EMBL" id="PWN98201.1"/>
    </source>
</evidence>
<feature type="coiled-coil region" evidence="3">
    <location>
        <begin position="82"/>
        <end position="109"/>
    </location>
</feature>
<evidence type="ECO:0000256" key="1">
    <source>
        <dbReference type="ARBA" id="ARBA00008045"/>
    </source>
</evidence>
<comment type="similarity">
    <text evidence="1">Belongs to the prefoldin subunit beta family.</text>
</comment>
<dbReference type="EMBL" id="KZ819292">
    <property type="protein sequence ID" value="PWN98201.1"/>
    <property type="molecule type" value="Genomic_DNA"/>
</dbReference>
<feature type="coiled-coil region" evidence="3">
    <location>
        <begin position="12"/>
        <end position="56"/>
    </location>
</feature>
<keyword evidence="5" id="KW-1185">Reference proteome</keyword>
<sequence>MSLPDAQLHQILAQMQAQAVAAQRELSRVRAQSSSLEGARRRAELTRRQVEEEKDATLWVGRGKMFLKTPSPDVQAELLEREQTLSAEVANLGKKMKFLEKQAAEAQGHLRDVFRGMDAQQRAT</sequence>
<dbReference type="RefSeq" id="XP_025598480.1">
    <property type="nucleotide sequence ID" value="XM_025742343.1"/>
</dbReference>
<dbReference type="OrthoDB" id="2015447at2759"/>
<dbReference type="GO" id="GO:0016272">
    <property type="term" value="C:prefoldin complex"/>
    <property type="evidence" value="ECO:0007669"/>
    <property type="project" value="InterPro"/>
</dbReference>
<reference evidence="4 5" key="1">
    <citation type="journal article" date="2018" name="Mol. Biol. Evol.">
        <title>Broad Genomic Sampling Reveals a Smut Pathogenic Ancestry of the Fungal Clade Ustilaginomycotina.</title>
        <authorList>
            <person name="Kijpornyongpan T."/>
            <person name="Mondo S.J."/>
            <person name="Barry K."/>
            <person name="Sandor L."/>
            <person name="Lee J."/>
            <person name="Lipzen A."/>
            <person name="Pangilinan J."/>
            <person name="LaButti K."/>
            <person name="Hainaut M."/>
            <person name="Henrissat B."/>
            <person name="Grigoriev I.V."/>
            <person name="Spatafora J.W."/>
            <person name="Aime M.C."/>
        </authorList>
    </citation>
    <scope>NUCLEOTIDE SEQUENCE [LARGE SCALE GENOMIC DNA]</scope>
    <source>
        <strain evidence="4 5">MCA 4186</strain>
    </source>
</reference>
<dbReference type="GeneID" id="37269887"/>
<keyword evidence="2" id="KW-0143">Chaperone</keyword>
<dbReference type="Gene3D" id="1.10.287.370">
    <property type="match status" value="1"/>
</dbReference>
<evidence type="ECO:0008006" key="6">
    <source>
        <dbReference type="Google" id="ProtNLM"/>
    </source>
</evidence>
<dbReference type="AlphaFoldDB" id="A0A316Z9E4"/>
<dbReference type="Pfam" id="PF01920">
    <property type="entry name" value="Prefoldin_2"/>
    <property type="match status" value="1"/>
</dbReference>
<name>A0A316Z9E4_9BASI</name>
<accession>A0A316Z9E4</accession>
<gene>
    <name evidence="4" type="ORF">FA09DRAFT_329820</name>
</gene>
<evidence type="ECO:0000256" key="2">
    <source>
        <dbReference type="ARBA" id="ARBA00023186"/>
    </source>
</evidence>
<dbReference type="InterPro" id="IPR009053">
    <property type="entry name" value="Prefoldin"/>
</dbReference>
<evidence type="ECO:0000256" key="3">
    <source>
        <dbReference type="SAM" id="Coils"/>
    </source>
</evidence>
<dbReference type="InterPro" id="IPR002777">
    <property type="entry name" value="PFD_beta-like"/>
</dbReference>
<protein>
    <recommendedName>
        <fullName evidence="6">Prefoldin</fullName>
    </recommendedName>
</protein>
<dbReference type="GO" id="GO:0005737">
    <property type="term" value="C:cytoplasm"/>
    <property type="evidence" value="ECO:0007669"/>
    <property type="project" value="TreeGrafter"/>
</dbReference>
<dbReference type="PANTHER" id="PTHR20903:SF0">
    <property type="entry name" value="PREFOLDIN SUBUNIT 1"/>
    <property type="match status" value="1"/>
</dbReference>
<organism evidence="4 5">
    <name type="scientific">Tilletiopsis washingtonensis</name>
    <dbReference type="NCBI Taxonomy" id="58919"/>
    <lineage>
        <taxon>Eukaryota</taxon>
        <taxon>Fungi</taxon>
        <taxon>Dikarya</taxon>
        <taxon>Basidiomycota</taxon>
        <taxon>Ustilaginomycotina</taxon>
        <taxon>Exobasidiomycetes</taxon>
        <taxon>Entylomatales</taxon>
        <taxon>Entylomatales incertae sedis</taxon>
        <taxon>Tilletiopsis</taxon>
    </lineage>
</organism>
<dbReference type="GO" id="GO:0051082">
    <property type="term" value="F:unfolded protein binding"/>
    <property type="evidence" value="ECO:0007669"/>
    <property type="project" value="InterPro"/>
</dbReference>
<dbReference type="PANTHER" id="PTHR20903">
    <property type="entry name" value="PREFOLDIN SUBUNIT 1-RELATED"/>
    <property type="match status" value="1"/>
</dbReference>
<dbReference type="STRING" id="58919.A0A316Z9E4"/>
<keyword evidence="3" id="KW-0175">Coiled coil</keyword>
<dbReference type="Proteomes" id="UP000245946">
    <property type="component" value="Unassembled WGS sequence"/>
</dbReference>
<evidence type="ECO:0000313" key="5">
    <source>
        <dbReference type="Proteomes" id="UP000245946"/>
    </source>
</evidence>
<proteinExistence type="inferred from homology"/>
<dbReference type="GO" id="GO:0044183">
    <property type="term" value="F:protein folding chaperone"/>
    <property type="evidence" value="ECO:0007669"/>
    <property type="project" value="TreeGrafter"/>
</dbReference>
<dbReference type="SUPFAM" id="SSF46579">
    <property type="entry name" value="Prefoldin"/>
    <property type="match status" value="1"/>
</dbReference>